<dbReference type="PANTHER" id="PTHR19229:SF36">
    <property type="entry name" value="ATP-BINDING CASSETTE SUB-FAMILY A MEMBER 2"/>
    <property type="match status" value="1"/>
</dbReference>
<keyword evidence="3" id="KW-0813">Transport</keyword>
<reference evidence="12 13" key="1">
    <citation type="journal article" date="2018" name="PLoS ONE">
        <title>The draft genome of Kipferlia bialata reveals reductive genome evolution in fornicate parasites.</title>
        <authorList>
            <person name="Tanifuji G."/>
            <person name="Takabayashi S."/>
            <person name="Kume K."/>
            <person name="Takagi M."/>
            <person name="Nakayama T."/>
            <person name="Kamikawa R."/>
            <person name="Inagaki Y."/>
            <person name="Hashimoto T."/>
        </authorList>
    </citation>
    <scope>NUCLEOTIDE SEQUENCE [LARGE SCALE GENOMIC DNA]</scope>
    <source>
        <strain evidence="12">NY0173</strain>
    </source>
</reference>
<evidence type="ECO:0000256" key="5">
    <source>
        <dbReference type="ARBA" id="ARBA00022737"/>
    </source>
</evidence>
<dbReference type="InterPro" id="IPR026082">
    <property type="entry name" value="ABCA"/>
</dbReference>
<feature type="transmembrane region" description="Helical" evidence="10">
    <location>
        <begin position="364"/>
        <end position="384"/>
    </location>
</feature>
<dbReference type="GO" id="GO:0005524">
    <property type="term" value="F:ATP binding"/>
    <property type="evidence" value="ECO:0007669"/>
    <property type="project" value="UniProtKB-KW"/>
</dbReference>
<dbReference type="Pfam" id="PF12698">
    <property type="entry name" value="ABC2_membrane_3"/>
    <property type="match status" value="1"/>
</dbReference>
<evidence type="ECO:0000256" key="7">
    <source>
        <dbReference type="ARBA" id="ARBA00022840"/>
    </source>
</evidence>
<evidence type="ECO:0000256" key="6">
    <source>
        <dbReference type="ARBA" id="ARBA00022741"/>
    </source>
</evidence>
<dbReference type="CDD" id="cd03263">
    <property type="entry name" value="ABC_subfamily_A"/>
    <property type="match status" value="1"/>
</dbReference>
<feature type="transmembrane region" description="Helical" evidence="10">
    <location>
        <begin position="330"/>
        <end position="352"/>
    </location>
</feature>
<evidence type="ECO:0000256" key="2">
    <source>
        <dbReference type="ARBA" id="ARBA00008869"/>
    </source>
</evidence>
<organism evidence="12 13">
    <name type="scientific">Kipferlia bialata</name>
    <dbReference type="NCBI Taxonomy" id="797122"/>
    <lineage>
        <taxon>Eukaryota</taxon>
        <taxon>Metamonada</taxon>
        <taxon>Carpediemonas-like organisms</taxon>
        <taxon>Kipferlia</taxon>
    </lineage>
</organism>
<evidence type="ECO:0000313" key="13">
    <source>
        <dbReference type="Proteomes" id="UP000265618"/>
    </source>
</evidence>
<dbReference type="PROSITE" id="PS00211">
    <property type="entry name" value="ABC_TRANSPORTER_1"/>
    <property type="match status" value="1"/>
</dbReference>
<evidence type="ECO:0000313" key="12">
    <source>
        <dbReference type="EMBL" id="GIQ86012.1"/>
    </source>
</evidence>
<keyword evidence="6" id="KW-0547">Nucleotide-binding</keyword>
<name>A0A9K3CZQ1_9EUKA</name>
<dbReference type="PANTHER" id="PTHR19229">
    <property type="entry name" value="ATP-BINDING CASSETTE TRANSPORTER SUBFAMILY A ABCA"/>
    <property type="match status" value="1"/>
</dbReference>
<comment type="subcellular location">
    <subcellularLocation>
        <location evidence="1">Membrane</location>
        <topology evidence="1">Multi-pass membrane protein</topology>
    </subcellularLocation>
</comment>
<dbReference type="Proteomes" id="UP000265618">
    <property type="component" value="Unassembled WGS sequence"/>
</dbReference>
<dbReference type="InterPro" id="IPR013525">
    <property type="entry name" value="ABC2_TM"/>
</dbReference>
<feature type="domain" description="ABC transporter" evidence="11">
    <location>
        <begin position="588"/>
        <end position="790"/>
    </location>
</feature>
<dbReference type="GO" id="GO:0016020">
    <property type="term" value="C:membrane"/>
    <property type="evidence" value="ECO:0007669"/>
    <property type="project" value="UniProtKB-SubCell"/>
</dbReference>
<dbReference type="SUPFAM" id="SSF52540">
    <property type="entry name" value="P-loop containing nucleoside triphosphate hydrolases"/>
    <property type="match status" value="1"/>
</dbReference>
<dbReference type="InterPro" id="IPR003593">
    <property type="entry name" value="AAA+_ATPase"/>
</dbReference>
<keyword evidence="8 10" id="KW-1133">Transmembrane helix</keyword>
<evidence type="ECO:0000256" key="3">
    <source>
        <dbReference type="ARBA" id="ARBA00022448"/>
    </source>
</evidence>
<feature type="transmembrane region" description="Helical" evidence="10">
    <location>
        <begin position="480"/>
        <end position="501"/>
    </location>
</feature>
<sequence>MFSHRVVPNGLRAMLWKSLTFQKRQKKALICQIILVILILAFFSIMLAVTKAVSGISGDYKESTSWPRVITSYRNGYVFDQVMVVDAPSVSGEPVGWGSHEVTAVEDGLDSYGDTQYRYEREGDGLFGSIPFAYSSYKEFASPFVNETRTATSLYDMETILQERRTISDSMQDEWGWDYSYAKISALTLPDNALAFTAADILVPPTSGDTYTTNIRATMPIGDNYNPSYQLTNTLAMLWDGVIDMIAHRNPAETTVTAGETEWGQGTAETLQYPYKVYMPLEVDFVLVCLLLSLTFLTLSSNRVKESKQGVKEILRLAGLQSKAYHTSWFVSNAVIGGMISLVTYIVGWLIFRVPFFKSNSILSVLTLIVGWAFCLSAFTNLFFSLMRTSGASSLLALLLLAVTPLVYMTQYMNGKLTGDVGIGYILLEWLYPLWTLASVVGEMCSPYFSLLKPSLSQRVSTKDYFSPLMFSPTEAGAGFWLGIVRLVFVTVFCHYVSYWVEEIRPSDTGKKGRSPLFFIKSLSRPSTPSPTDVSESMSAVRQSVPVGVSPVREHPAKVSVPGSVEAAAGQVRTILSTAASGDESMPVLVVDTLKKEFPGGIKAVDGLSFSVSKGGCFGLLGQNGCGKTTTLNMICGLLDPSGGNVFIDGVALHGEKGRSLTQSGWMPSNVGFCPQNDHVWAELSVYEHIKLFSWLKSDPYASIDEDEMDSTVKGILKQVGLRHAPNKLAGELSGGMRRRLSLAIALCGAPSLLLLDEPSCGLDPATKRDVIDVIRPLKEDMAIILTSSP</sequence>
<dbReference type="InterPro" id="IPR003439">
    <property type="entry name" value="ABC_transporter-like_ATP-bd"/>
</dbReference>
<keyword evidence="13" id="KW-1185">Reference proteome</keyword>
<comment type="caution">
    <text evidence="12">The sequence shown here is derived from an EMBL/GenBank/DDBJ whole genome shotgun (WGS) entry which is preliminary data.</text>
</comment>
<dbReference type="OrthoDB" id="8061355at2759"/>
<keyword evidence="9 10" id="KW-0472">Membrane</keyword>
<evidence type="ECO:0000256" key="10">
    <source>
        <dbReference type="SAM" id="Phobius"/>
    </source>
</evidence>
<gene>
    <name evidence="12" type="ORF">KIPB_007781</name>
</gene>
<dbReference type="GO" id="GO:0016887">
    <property type="term" value="F:ATP hydrolysis activity"/>
    <property type="evidence" value="ECO:0007669"/>
    <property type="project" value="InterPro"/>
</dbReference>
<dbReference type="EMBL" id="BDIP01002263">
    <property type="protein sequence ID" value="GIQ86012.1"/>
    <property type="molecule type" value="Genomic_DNA"/>
</dbReference>
<dbReference type="InterPro" id="IPR017871">
    <property type="entry name" value="ABC_transporter-like_CS"/>
</dbReference>
<evidence type="ECO:0000256" key="4">
    <source>
        <dbReference type="ARBA" id="ARBA00022692"/>
    </source>
</evidence>
<keyword evidence="7" id="KW-0067">ATP-binding</keyword>
<comment type="similarity">
    <text evidence="2">Belongs to the ABC transporter superfamily. ABCA family.</text>
</comment>
<keyword evidence="5" id="KW-0677">Repeat</keyword>
<feature type="transmembrane region" description="Helical" evidence="10">
    <location>
        <begin position="430"/>
        <end position="451"/>
    </location>
</feature>
<dbReference type="GO" id="GO:0140359">
    <property type="term" value="F:ABC-type transporter activity"/>
    <property type="evidence" value="ECO:0007669"/>
    <property type="project" value="InterPro"/>
</dbReference>
<evidence type="ECO:0000256" key="1">
    <source>
        <dbReference type="ARBA" id="ARBA00004141"/>
    </source>
</evidence>
<proteinExistence type="inferred from homology"/>
<evidence type="ECO:0000259" key="11">
    <source>
        <dbReference type="PROSITE" id="PS50893"/>
    </source>
</evidence>
<dbReference type="InterPro" id="IPR027417">
    <property type="entry name" value="P-loop_NTPase"/>
</dbReference>
<feature type="transmembrane region" description="Helical" evidence="10">
    <location>
        <begin position="277"/>
        <end position="299"/>
    </location>
</feature>
<dbReference type="Gene3D" id="3.40.50.300">
    <property type="entry name" value="P-loop containing nucleotide triphosphate hydrolases"/>
    <property type="match status" value="1"/>
</dbReference>
<feature type="transmembrane region" description="Helical" evidence="10">
    <location>
        <begin position="28"/>
        <end position="49"/>
    </location>
</feature>
<keyword evidence="4 10" id="KW-0812">Transmembrane</keyword>
<evidence type="ECO:0000256" key="8">
    <source>
        <dbReference type="ARBA" id="ARBA00022989"/>
    </source>
</evidence>
<evidence type="ECO:0000256" key="9">
    <source>
        <dbReference type="ARBA" id="ARBA00023136"/>
    </source>
</evidence>
<protein>
    <submittedName>
        <fullName evidence="12">ABC transporter A, ABCA</fullName>
    </submittedName>
</protein>
<dbReference type="Pfam" id="PF00005">
    <property type="entry name" value="ABC_tran"/>
    <property type="match status" value="1"/>
</dbReference>
<dbReference type="PROSITE" id="PS50893">
    <property type="entry name" value="ABC_TRANSPORTER_2"/>
    <property type="match status" value="1"/>
</dbReference>
<feature type="transmembrane region" description="Helical" evidence="10">
    <location>
        <begin position="391"/>
        <end position="410"/>
    </location>
</feature>
<dbReference type="AlphaFoldDB" id="A0A9K3CZQ1"/>
<accession>A0A9K3CZQ1</accession>
<dbReference type="SMART" id="SM00382">
    <property type="entry name" value="AAA"/>
    <property type="match status" value="1"/>
</dbReference>